<name>A0A2T7UFH2_9BURK</name>
<comment type="caution">
    <text evidence="3">The sequence shown here is derived from an EMBL/GenBank/DDBJ whole genome shotgun (WGS) entry which is preliminary data.</text>
</comment>
<dbReference type="InterPro" id="IPR020845">
    <property type="entry name" value="AMP-binding_CS"/>
</dbReference>
<reference evidence="3" key="1">
    <citation type="submission" date="2017-04" db="EMBL/GenBank/DDBJ databases">
        <title>Unexpected and diverse lifestyles within the genus Limnohabitans.</title>
        <authorList>
            <person name="Kasalicky V."/>
            <person name="Mehrshad M."/>
            <person name="Andrei S.-A."/>
            <person name="Salcher M."/>
            <person name="Kratochvilova H."/>
            <person name="Simek K."/>
            <person name="Ghai R."/>
        </authorList>
    </citation>
    <scope>NUCLEOTIDE SEQUENCE [LARGE SCALE GENOMIC DNA]</scope>
    <source>
        <strain evidence="3">II-D5</strain>
    </source>
</reference>
<dbReference type="InterPro" id="IPR045851">
    <property type="entry name" value="AMP-bd_C_sf"/>
</dbReference>
<evidence type="ECO:0000259" key="1">
    <source>
        <dbReference type="Pfam" id="PF00501"/>
    </source>
</evidence>
<accession>A0A2T7UFH2</accession>
<proteinExistence type="predicted"/>
<gene>
    <name evidence="3" type="ORF">H663_007175</name>
</gene>
<dbReference type="AlphaFoldDB" id="A0A2T7UFH2"/>
<evidence type="ECO:0000313" key="3">
    <source>
        <dbReference type="EMBL" id="PVE43341.1"/>
    </source>
</evidence>
<dbReference type="Pfam" id="PF00501">
    <property type="entry name" value="AMP-binding"/>
    <property type="match status" value="1"/>
</dbReference>
<dbReference type="NCBIfam" id="NF006181">
    <property type="entry name" value="PRK08314.1"/>
    <property type="match status" value="1"/>
</dbReference>
<dbReference type="Gene3D" id="3.30.300.30">
    <property type="match status" value="1"/>
</dbReference>
<dbReference type="InterPro" id="IPR042099">
    <property type="entry name" value="ANL_N_sf"/>
</dbReference>
<dbReference type="STRING" id="1293045.H663_05400"/>
<keyword evidence="4" id="KW-1185">Reference proteome</keyword>
<dbReference type="InterPro" id="IPR000873">
    <property type="entry name" value="AMP-dep_synth/lig_dom"/>
</dbReference>
<dbReference type="PROSITE" id="PS00455">
    <property type="entry name" value="AMP_BINDING"/>
    <property type="match status" value="1"/>
</dbReference>
<dbReference type="PANTHER" id="PTHR43767:SF1">
    <property type="entry name" value="NONRIBOSOMAL PEPTIDE SYNTHASE PES1 (EUROFUNG)-RELATED"/>
    <property type="match status" value="1"/>
</dbReference>
<feature type="domain" description="AMP-dependent synthetase/ligase" evidence="1">
    <location>
        <begin position="30"/>
        <end position="421"/>
    </location>
</feature>
<protein>
    <submittedName>
        <fullName evidence="3">Long-chain fatty acid--CoA ligase</fullName>
    </submittedName>
</protein>
<organism evidence="3 4">
    <name type="scientific">Limnohabitans planktonicus II-D5</name>
    <dbReference type="NCBI Taxonomy" id="1293045"/>
    <lineage>
        <taxon>Bacteria</taxon>
        <taxon>Pseudomonadati</taxon>
        <taxon>Pseudomonadota</taxon>
        <taxon>Betaproteobacteria</taxon>
        <taxon>Burkholderiales</taxon>
        <taxon>Comamonadaceae</taxon>
        <taxon>Limnohabitans</taxon>
    </lineage>
</organism>
<dbReference type="EMBL" id="LFYT02000006">
    <property type="protein sequence ID" value="PVE43341.1"/>
    <property type="molecule type" value="Genomic_DNA"/>
</dbReference>
<dbReference type="Proteomes" id="UP000037507">
    <property type="component" value="Unassembled WGS sequence"/>
</dbReference>
<dbReference type="InterPro" id="IPR050237">
    <property type="entry name" value="ATP-dep_AMP-bd_enzyme"/>
</dbReference>
<dbReference type="SUPFAM" id="SSF56801">
    <property type="entry name" value="Acetyl-CoA synthetase-like"/>
    <property type="match status" value="1"/>
</dbReference>
<dbReference type="PANTHER" id="PTHR43767">
    <property type="entry name" value="LONG-CHAIN-FATTY-ACID--COA LIGASE"/>
    <property type="match status" value="1"/>
</dbReference>
<evidence type="ECO:0000259" key="2">
    <source>
        <dbReference type="Pfam" id="PF13193"/>
    </source>
</evidence>
<feature type="domain" description="AMP-binding enzyme C-terminal" evidence="2">
    <location>
        <begin position="475"/>
        <end position="552"/>
    </location>
</feature>
<dbReference type="Gene3D" id="3.40.50.12780">
    <property type="entry name" value="N-terminal domain of ligase-like"/>
    <property type="match status" value="1"/>
</dbReference>
<dbReference type="OrthoDB" id="9766486at2"/>
<evidence type="ECO:0000313" key="4">
    <source>
        <dbReference type="Proteomes" id="UP000037507"/>
    </source>
</evidence>
<keyword evidence="3" id="KW-0436">Ligase</keyword>
<dbReference type="GO" id="GO:0016878">
    <property type="term" value="F:acid-thiol ligase activity"/>
    <property type="evidence" value="ECO:0007669"/>
    <property type="project" value="UniProtKB-ARBA"/>
</dbReference>
<sequence>MPAHDAVWPARLPTRITPPATSLWMNLAISALRYPEKAALVFMGRVWTFRELLQAAEHMAAHLSALGVQTGDRVVLNMQNCPQLVITHFAILRLDAVVVPVNPMNRAEELKHYIVDPDTRVAVTTADLASELAQASEALPDGRRLQHLVVTHFTDVFDPDRVSPEDLPQSWRSWLLPQHTLPSLTSGQVHAWADLVVQAAPVSLHQVQATPSDMALLPYTSGTTGLPKGCMHTHSTIMHNAMASGLWGNGTPENVTLCVVPMFHITGMVSLMHTNILLGSCLVIMPRWDRDVAGHLISKWKVTHWTNIPTMVIDLLGSPNMHKYDLSSLVYIGGGGAAMPEAVAQRLLDQFGLRYAEGYGLTETAAPSHSNPPDHPKKQCLGIPFMSVDARVVNPDTLDELAQGESGEIVICGPQVFKGYWKRPDATAAAFFERDGKSFFRSGDMGRVDEEGYFFMTDRLKRMINASGFKVWPAEVEALMFRHPAIQEACIISTRDAYRGESVKAVVVLRQDHQGKVSEQDIIDWCRENMAVYKIPRVVSFADALPKSGSGKVMWRALQEAEMAALDPAGKPQ</sequence>
<dbReference type="InterPro" id="IPR025110">
    <property type="entry name" value="AMP-bd_C"/>
</dbReference>
<dbReference type="Pfam" id="PF13193">
    <property type="entry name" value="AMP-binding_C"/>
    <property type="match status" value="1"/>
</dbReference>
<dbReference type="RefSeq" id="WP_053170546.1">
    <property type="nucleotide sequence ID" value="NZ_LFYT02000006.1"/>
</dbReference>